<dbReference type="InterPro" id="IPR052212">
    <property type="entry name" value="PH-like_domain"/>
</dbReference>
<feature type="compositionally biased region" description="Basic and acidic residues" evidence="2">
    <location>
        <begin position="166"/>
        <end position="176"/>
    </location>
</feature>
<dbReference type="PANTHER" id="PTHR12156">
    <property type="entry name" value="PLECKSTRIN HOMOLOGY-LIKE DOMAIN, FAMILY B, MEMBER 3"/>
    <property type="match status" value="1"/>
</dbReference>
<dbReference type="PROSITE" id="PS50003">
    <property type="entry name" value="PH_DOMAIN"/>
    <property type="match status" value="1"/>
</dbReference>
<dbReference type="Pfam" id="PF00498">
    <property type="entry name" value="FHA"/>
    <property type="match status" value="1"/>
</dbReference>
<name>A0A0A9XDE4_LYGHE</name>
<feature type="compositionally biased region" description="Basic and acidic residues" evidence="2">
    <location>
        <begin position="897"/>
        <end position="912"/>
    </location>
</feature>
<dbReference type="PANTHER" id="PTHR12156:SF22">
    <property type="entry name" value="PLECKSTRIN HOMOLOGY-LIKE DOMAIN FAMILY B MEMBER 3"/>
    <property type="match status" value="1"/>
</dbReference>
<evidence type="ECO:0000256" key="1">
    <source>
        <dbReference type="SAM" id="Coils"/>
    </source>
</evidence>
<gene>
    <name evidence="4" type="primary">PHLDB1</name>
    <name evidence="4" type="ORF">CM83_64256</name>
</gene>
<dbReference type="AlphaFoldDB" id="A0A0A9XDE4"/>
<proteinExistence type="predicted"/>
<protein>
    <submittedName>
        <fullName evidence="4">Pleckstrin homology-like domain family B member 1</fullName>
    </submittedName>
</protein>
<evidence type="ECO:0000259" key="3">
    <source>
        <dbReference type="PROSITE" id="PS50003"/>
    </source>
</evidence>
<feature type="region of interest" description="Disordered" evidence="2">
    <location>
        <begin position="862"/>
        <end position="948"/>
    </location>
</feature>
<dbReference type="InterPro" id="IPR000253">
    <property type="entry name" value="FHA_dom"/>
</dbReference>
<sequence>MECSAIIEPVIEVHILMSTVSVREEDSGVRVEAVTPHLISLGGSRLSTSVTIHRLSPGSIVLGSGRNVDIAVAGPGVADEHCIIDNINGRITLRTLSQFTTVDGVPVSQPILLTQGCIIGVGHSCLFRFNHPEQAKMIKKSLPVSKPSMLPLSFYQGSIDGNSPHHHQESRSRDALTEVTEFLTKEFSNTDIRRNGDSPSSPVKKSLPSPGYNRNPVPYIQQKPPKYQAPSHNHENHSTPNNERENGKTLPKPKQEVDELALEEILAMCSEYERQVQLEKGPKPQVRIKTNGSLPRDKRLNSPIGVQQSFTFDSSDAQMSEKDGDVDLKDVRKSPHTYENVNFTSGSPRPRIKTFLTKDNNVREQSHEPNTNKIPLVLDFEFTAQSKNSPSNHTYSNLQFLNGCRTNSIHSNSDASDRRDSKGESKEDLRSSLSDIHAKMKYAFLGFDAKKEDSLDNVSSPSSVGAEPSYTPTKDTPTRQHSSPPSWTNPRLELDTFPDYEILNGHEDVLGCSDSNENSYRDGSRSRVENGSRTPTTLAMNEEHNQSPDVVMALREERDLLLKKQTTLKAKVSELELQEQELIRESAVEEALVSGEIAAQDEKLKQDEKRIKILKERTKECEEEMAKCLAQQEESQEHFKMVSDKHNSIIDTLERQIRICGDESLKNELRTSLKEQYELLDAERKSHELLEFQLLEEEAGWLSKREDLQKEFNDATERYETRKTKLAGLKKTSLGLTSNQLELERINHLKMIEEGRNRLKEINEELEKLSSPDCGKRLNETEVVRRRVATSQDDLDRISRVTSGAPMDIGSSNSLGRRTIASLQEIERNRQLHLAKQGSLVIQEERQRVEELKKRVADEVKAQWQQQRNSNCQSFTSVTSEESSIEPTRDSGVSSEEVEKGIHSCEEGKNDDNTNDESVPSGSPESRPLSDISGYSDEQTTIRKRIKSSSNIHRPLTRYLPIRGETLDLRSHIETAGHQVDLCPHISIDSSSCRGYLQKMGSRFHTRWNKRWFVLIESLTL</sequence>
<dbReference type="Gene3D" id="2.60.200.20">
    <property type="match status" value="1"/>
</dbReference>
<feature type="compositionally biased region" description="Basic and acidic residues" evidence="2">
    <location>
        <begin position="232"/>
        <end position="255"/>
    </location>
</feature>
<feature type="compositionally biased region" description="Polar residues" evidence="2">
    <location>
        <begin position="470"/>
        <end position="489"/>
    </location>
</feature>
<dbReference type="SUPFAM" id="SSF50729">
    <property type="entry name" value="PH domain-like"/>
    <property type="match status" value="1"/>
</dbReference>
<feature type="coiled-coil region" evidence="1">
    <location>
        <begin position="835"/>
        <end position="862"/>
    </location>
</feature>
<feature type="region of interest" description="Disordered" evidence="2">
    <location>
        <begin position="155"/>
        <end position="255"/>
    </location>
</feature>
<reference evidence="4" key="2">
    <citation type="submission" date="2014-07" db="EMBL/GenBank/DDBJ databases">
        <authorList>
            <person name="Hull J."/>
        </authorList>
    </citation>
    <scope>NUCLEOTIDE SEQUENCE</scope>
</reference>
<dbReference type="InterPro" id="IPR001849">
    <property type="entry name" value="PH_domain"/>
</dbReference>
<feature type="region of interest" description="Disordered" evidence="2">
    <location>
        <begin position="278"/>
        <end position="301"/>
    </location>
</feature>
<feature type="domain" description="PH" evidence="3">
    <location>
        <begin position="990"/>
        <end position="1021"/>
    </location>
</feature>
<feature type="compositionally biased region" description="Low complexity" evidence="2">
    <location>
        <begin position="198"/>
        <end position="210"/>
    </location>
</feature>
<feature type="compositionally biased region" description="Basic and acidic residues" evidence="2">
    <location>
        <begin position="519"/>
        <end position="530"/>
    </location>
</feature>
<dbReference type="SUPFAM" id="SSF49879">
    <property type="entry name" value="SMAD/FHA domain"/>
    <property type="match status" value="1"/>
</dbReference>
<feature type="region of interest" description="Disordered" evidence="2">
    <location>
        <begin position="453"/>
        <end position="493"/>
    </location>
</feature>
<feature type="coiled-coil region" evidence="1">
    <location>
        <begin position="565"/>
        <end position="631"/>
    </location>
</feature>
<feature type="region of interest" description="Disordered" evidence="2">
    <location>
        <begin position="508"/>
        <end position="533"/>
    </location>
</feature>
<evidence type="ECO:0000256" key="2">
    <source>
        <dbReference type="SAM" id="MobiDB-lite"/>
    </source>
</evidence>
<feature type="region of interest" description="Disordered" evidence="2">
    <location>
        <begin position="409"/>
        <end position="431"/>
    </location>
</feature>
<dbReference type="EMBL" id="GBHO01024852">
    <property type="protein sequence ID" value="JAG18752.1"/>
    <property type="molecule type" value="Transcribed_RNA"/>
</dbReference>
<keyword evidence="1" id="KW-0175">Coiled coil</keyword>
<evidence type="ECO:0000313" key="4">
    <source>
        <dbReference type="EMBL" id="JAG18752.1"/>
    </source>
</evidence>
<dbReference type="InterPro" id="IPR008984">
    <property type="entry name" value="SMAD_FHA_dom_sf"/>
</dbReference>
<accession>A0A0A9XDE4</accession>
<reference evidence="4" key="1">
    <citation type="journal article" date="2014" name="PLoS ONE">
        <title>Transcriptome-Based Identification of ABC Transporters in the Western Tarnished Plant Bug Lygus hesperus.</title>
        <authorList>
            <person name="Hull J.J."/>
            <person name="Chaney K."/>
            <person name="Geib S.M."/>
            <person name="Fabrick J.A."/>
            <person name="Brent C.S."/>
            <person name="Walsh D."/>
            <person name="Lavine L.C."/>
        </authorList>
    </citation>
    <scope>NUCLEOTIDE SEQUENCE</scope>
</reference>
<feature type="compositionally biased region" description="Polar residues" evidence="2">
    <location>
        <begin position="863"/>
        <end position="894"/>
    </location>
</feature>
<feature type="compositionally biased region" description="Basic and acidic residues" evidence="2">
    <location>
        <begin position="415"/>
        <end position="430"/>
    </location>
</feature>
<organism evidence="4">
    <name type="scientific">Lygus hesperus</name>
    <name type="common">Western plant bug</name>
    <dbReference type="NCBI Taxonomy" id="30085"/>
    <lineage>
        <taxon>Eukaryota</taxon>
        <taxon>Metazoa</taxon>
        <taxon>Ecdysozoa</taxon>
        <taxon>Arthropoda</taxon>
        <taxon>Hexapoda</taxon>
        <taxon>Insecta</taxon>
        <taxon>Pterygota</taxon>
        <taxon>Neoptera</taxon>
        <taxon>Paraneoptera</taxon>
        <taxon>Hemiptera</taxon>
        <taxon>Heteroptera</taxon>
        <taxon>Panheteroptera</taxon>
        <taxon>Cimicomorpha</taxon>
        <taxon>Miridae</taxon>
        <taxon>Mirini</taxon>
        <taxon>Lygus</taxon>
    </lineage>
</organism>